<dbReference type="Pfam" id="PF17853">
    <property type="entry name" value="GGDEF_2"/>
    <property type="match status" value="1"/>
</dbReference>
<sequence length="539" mass="57382">MTAPPRPSLGRVVDDLGSTLLRVVAGPADPDPQVGSVSIYDPADGVTVAPGGILLGVGVTDIATVAALLAELARCGGAALVLKTPAPLDDGIRAAAVRGGVRVLEVSRAASWEQLVVLLRTLLDPPEFGDASEEIAGYPAGDLFQLANAVGALVDAAVTIEDRSARVLAFSTGQENTDEGRVQTVLGRQVPEQHQRTLTEMGIFQRLYRSREPVFIPAIADSFLPRMAIAVRAGDEVLGFLWAVVSEPMPEHRRRAFADATKIVALHLLRQRAGASVDARLRAELVARLFDRAGDPAEAARRLGVRDKPVCVLGLELTGAEDDEVRRAAEVRRVADALALHLSALHRSAAATTLGDVVYGLLPVSGQADGEAMAARVAEDFLERMGSRVALRVGIGRVACTPEGIVGSRADVDVVLRVLRETGRAERCATVASVRLDLLLLRLAEITDLGEENDDGGTVTSLLAYDAEHRSDLTGTLAAYLEAFGDIAKASAAVHIHPNTFRYRLNRLCEISGLDLTDADARFEALIDLRLHRLRHASA</sequence>
<gene>
    <name evidence="4" type="ORF">ACFSYJ_35555</name>
</gene>
<feature type="domain" description="PucR C-terminal helix-turn-helix" evidence="2">
    <location>
        <begin position="473"/>
        <end position="530"/>
    </location>
</feature>
<keyword evidence="5" id="KW-1185">Reference proteome</keyword>
<evidence type="ECO:0000313" key="5">
    <source>
        <dbReference type="Proteomes" id="UP001597419"/>
    </source>
</evidence>
<dbReference type="PANTHER" id="PTHR33744:SF17">
    <property type="entry name" value="CONSERVED PROTEIN"/>
    <property type="match status" value="1"/>
</dbReference>
<proteinExistence type="inferred from homology"/>
<name>A0ABW5GST9_9PSEU</name>
<evidence type="ECO:0000256" key="1">
    <source>
        <dbReference type="ARBA" id="ARBA00006754"/>
    </source>
</evidence>
<reference evidence="5" key="1">
    <citation type="journal article" date="2019" name="Int. J. Syst. Evol. Microbiol.">
        <title>The Global Catalogue of Microorganisms (GCM) 10K type strain sequencing project: providing services to taxonomists for standard genome sequencing and annotation.</title>
        <authorList>
            <consortium name="The Broad Institute Genomics Platform"/>
            <consortium name="The Broad Institute Genome Sequencing Center for Infectious Disease"/>
            <person name="Wu L."/>
            <person name="Ma J."/>
        </authorList>
    </citation>
    <scope>NUCLEOTIDE SEQUENCE [LARGE SCALE GENOMIC DNA]</scope>
    <source>
        <strain evidence="5">CGMCC 4.7643</strain>
    </source>
</reference>
<dbReference type="EMBL" id="JBHUKU010000022">
    <property type="protein sequence ID" value="MFD2463980.1"/>
    <property type="molecule type" value="Genomic_DNA"/>
</dbReference>
<organism evidence="4 5">
    <name type="scientific">Amycolatopsis samaneae</name>
    <dbReference type="NCBI Taxonomy" id="664691"/>
    <lineage>
        <taxon>Bacteria</taxon>
        <taxon>Bacillati</taxon>
        <taxon>Actinomycetota</taxon>
        <taxon>Actinomycetes</taxon>
        <taxon>Pseudonocardiales</taxon>
        <taxon>Pseudonocardiaceae</taxon>
        <taxon>Amycolatopsis</taxon>
    </lineage>
</organism>
<evidence type="ECO:0000259" key="3">
    <source>
        <dbReference type="Pfam" id="PF17853"/>
    </source>
</evidence>
<dbReference type="InterPro" id="IPR051448">
    <property type="entry name" value="CdaR-like_regulators"/>
</dbReference>
<evidence type="ECO:0000259" key="2">
    <source>
        <dbReference type="Pfam" id="PF13556"/>
    </source>
</evidence>
<dbReference type="Gene3D" id="1.10.10.2840">
    <property type="entry name" value="PucR C-terminal helix-turn-helix domain"/>
    <property type="match status" value="1"/>
</dbReference>
<dbReference type="PANTHER" id="PTHR33744">
    <property type="entry name" value="CARBOHYDRATE DIACID REGULATOR"/>
    <property type="match status" value="1"/>
</dbReference>
<dbReference type="RefSeq" id="WP_345386056.1">
    <property type="nucleotide sequence ID" value="NZ_BAABHG010000001.1"/>
</dbReference>
<evidence type="ECO:0000313" key="4">
    <source>
        <dbReference type="EMBL" id="MFD2463980.1"/>
    </source>
</evidence>
<comment type="similarity">
    <text evidence="1">Belongs to the CdaR family.</text>
</comment>
<accession>A0ABW5GST9</accession>
<dbReference type="InterPro" id="IPR042070">
    <property type="entry name" value="PucR_C-HTH_sf"/>
</dbReference>
<comment type="caution">
    <text evidence="4">The sequence shown here is derived from an EMBL/GenBank/DDBJ whole genome shotgun (WGS) entry which is preliminary data.</text>
</comment>
<dbReference type="InterPro" id="IPR041522">
    <property type="entry name" value="CdaR_GGDEF"/>
</dbReference>
<dbReference type="Proteomes" id="UP001597419">
    <property type="component" value="Unassembled WGS sequence"/>
</dbReference>
<protein>
    <submittedName>
        <fullName evidence="4">PucR family transcriptional regulator</fullName>
    </submittedName>
</protein>
<feature type="domain" description="CdaR GGDEF-like" evidence="3">
    <location>
        <begin position="297"/>
        <end position="417"/>
    </location>
</feature>
<dbReference type="Pfam" id="PF13556">
    <property type="entry name" value="HTH_30"/>
    <property type="match status" value="1"/>
</dbReference>
<dbReference type="InterPro" id="IPR025736">
    <property type="entry name" value="PucR_C-HTH_dom"/>
</dbReference>